<evidence type="ECO:0000313" key="9">
    <source>
        <dbReference type="EMBL" id="MDM7891448.1"/>
    </source>
</evidence>
<proteinExistence type="predicted"/>
<name>A0ABT7TPC5_9MICO</name>
<sequence length="542" mass="53987">MRRSTSTVRRACAVGTTIALVGLSTGLGIMTATSASAAEASSAAVTDGATTAPTSSSTGTSTADAPGAAASTSKTPDAATPDAETPTAPAPDVPAASGTDAPATGEPAAPTTTAPTTTPAKPSVGDAIRGAADAAKNAAQDAPVSATAAGQTAEIVGDVSYGGVLNADVDFTGGSYVWTDERGNVLSTDPYYEIGTEAAGQRVTVTVTGPDGQLATGTTEDAVPPVFLDTDGTPLFDGDETYVEAVAGERFSATFRAESTPAATYAIEYLSSDDDDTSTLPAGVSFDAATGTLSGVLTSSDAFAQFIITATAGNPSAGGSSSTLFVDVDLQAAAPAGILVAAIDASDLEDPSLDTKTWLITPDGTVSTGTLLDDQSDYTPGGRISVPQGGSLVVYGLTVDRFGNLVMPDLDEDTGDITWPRTTVTSDVASDVVEDLTEEDSPSIARVTFPHASTHTLTVSSAGVPSTSFAVEVVPTAAAAPTTPVALTPAAPVAAAAPVRQTGRLAYTGADESAPIAWALGLLVAGAGLIGARTLRRRRAQR</sequence>
<feature type="chain" id="PRO_5045487079" evidence="7">
    <location>
        <begin position="38"/>
        <end position="542"/>
    </location>
</feature>
<feature type="transmembrane region" description="Helical" evidence="6">
    <location>
        <begin position="516"/>
        <end position="535"/>
    </location>
</feature>
<evidence type="ECO:0000256" key="2">
    <source>
        <dbReference type="ARBA" id="ARBA00022525"/>
    </source>
</evidence>
<feature type="compositionally biased region" description="Low complexity" evidence="5">
    <location>
        <begin position="93"/>
        <end position="125"/>
    </location>
</feature>
<protein>
    <submittedName>
        <fullName evidence="9">Ig domain-containing protein</fullName>
    </submittedName>
</protein>
<keyword evidence="4" id="KW-0572">Peptidoglycan-anchor</keyword>
<dbReference type="InterPro" id="IPR013783">
    <property type="entry name" value="Ig-like_fold"/>
</dbReference>
<feature type="region of interest" description="Disordered" evidence="5">
    <location>
        <begin position="48"/>
        <end position="125"/>
    </location>
</feature>
<keyword evidence="6" id="KW-0812">Transmembrane</keyword>
<evidence type="ECO:0000313" key="10">
    <source>
        <dbReference type="Proteomes" id="UP001236404"/>
    </source>
</evidence>
<dbReference type="Gene3D" id="2.60.40.10">
    <property type="entry name" value="Immunoglobulins"/>
    <property type="match status" value="1"/>
</dbReference>
<dbReference type="SUPFAM" id="SSF49313">
    <property type="entry name" value="Cadherin-like"/>
    <property type="match status" value="1"/>
</dbReference>
<evidence type="ECO:0000256" key="1">
    <source>
        <dbReference type="ARBA" id="ARBA00022512"/>
    </source>
</evidence>
<gene>
    <name evidence="9" type="ORF">QUG93_07105</name>
</gene>
<dbReference type="Pfam" id="PF05345">
    <property type="entry name" value="He_PIG"/>
    <property type="match status" value="1"/>
</dbReference>
<dbReference type="Proteomes" id="UP001236404">
    <property type="component" value="Unassembled WGS sequence"/>
</dbReference>
<dbReference type="EMBL" id="JAUCMN010000004">
    <property type="protein sequence ID" value="MDM7891448.1"/>
    <property type="molecule type" value="Genomic_DNA"/>
</dbReference>
<dbReference type="InterPro" id="IPR019931">
    <property type="entry name" value="LPXTG_anchor"/>
</dbReference>
<keyword evidence="6" id="KW-1133">Transmembrane helix</keyword>
<evidence type="ECO:0000256" key="4">
    <source>
        <dbReference type="ARBA" id="ARBA00023088"/>
    </source>
</evidence>
<evidence type="ECO:0000259" key="8">
    <source>
        <dbReference type="PROSITE" id="PS50847"/>
    </source>
</evidence>
<feature type="compositionally biased region" description="Low complexity" evidence="5">
    <location>
        <begin position="48"/>
        <end position="87"/>
    </location>
</feature>
<keyword evidence="2" id="KW-0964">Secreted</keyword>
<keyword evidence="3 7" id="KW-0732">Signal</keyword>
<reference evidence="9 10" key="1">
    <citation type="submission" date="2023-06" db="EMBL/GenBank/DDBJ databases">
        <authorList>
            <person name="Feng G."/>
            <person name="Li J."/>
            <person name="Zhu H."/>
        </authorList>
    </citation>
    <scope>NUCLEOTIDE SEQUENCE [LARGE SCALE GENOMIC DNA]</scope>
    <source>
        <strain evidence="9 10">RHCKG28</strain>
    </source>
</reference>
<comment type="caution">
    <text evidence="9">The sequence shown here is derived from an EMBL/GenBank/DDBJ whole genome shotgun (WGS) entry which is preliminary data.</text>
</comment>
<organism evidence="9 10">
    <name type="scientific">Curtobacterium caseinilyticum</name>
    <dbReference type="NCBI Taxonomy" id="3055137"/>
    <lineage>
        <taxon>Bacteria</taxon>
        <taxon>Bacillati</taxon>
        <taxon>Actinomycetota</taxon>
        <taxon>Actinomycetes</taxon>
        <taxon>Micrococcales</taxon>
        <taxon>Microbacteriaceae</taxon>
        <taxon>Curtobacterium</taxon>
    </lineage>
</organism>
<keyword evidence="1" id="KW-0134">Cell wall</keyword>
<evidence type="ECO:0000256" key="7">
    <source>
        <dbReference type="SAM" id="SignalP"/>
    </source>
</evidence>
<feature type="domain" description="Gram-positive cocci surface proteins LPxTG" evidence="8">
    <location>
        <begin position="505"/>
        <end position="542"/>
    </location>
</feature>
<accession>A0ABT7TPC5</accession>
<dbReference type="RefSeq" id="WP_289473227.1">
    <property type="nucleotide sequence ID" value="NZ_JAUCMN010000004.1"/>
</dbReference>
<evidence type="ECO:0000256" key="5">
    <source>
        <dbReference type="SAM" id="MobiDB-lite"/>
    </source>
</evidence>
<keyword evidence="10" id="KW-1185">Reference proteome</keyword>
<dbReference type="InterPro" id="IPR015919">
    <property type="entry name" value="Cadherin-like_sf"/>
</dbReference>
<dbReference type="PROSITE" id="PS50847">
    <property type="entry name" value="GRAM_POS_ANCHORING"/>
    <property type="match status" value="1"/>
</dbReference>
<evidence type="ECO:0000256" key="6">
    <source>
        <dbReference type="SAM" id="Phobius"/>
    </source>
</evidence>
<evidence type="ECO:0000256" key="3">
    <source>
        <dbReference type="ARBA" id="ARBA00022729"/>
    </source>
</evidence>
<keyword evidence="6" id="KW-0472">Membrane</keyword>
<feature type="signal peptide" evidence="7">
    <location>
        <begin position="1"/>
        <end position="37"/>
    </location>
</feature>